<evidence type="ECO:0000313" key="1">
    <source>
        <dbReference type="EMBL" id="CAH3109267.1"/>
    </source>
</evidence>
<name>A0ABN8NH69_9CNID</name>
<sequence length="203" mass="22989">MNFRISFAICKVVTSAESSPIKETGKRKKVQSSASRKLFEEDSTDRECHGTSLKLTPEVWAGIPVQEVKSLPYDIDGVQIFRLNYDRADKMATTLDGRQWSGYITSRRSGFVGKRFIKSCKGSHRCGNELCGYFRQFKKMNRVHFEKKGSVVKCSTCGATAEFVPCPCKKIWEYPNGDAKVTVYHYGTHTCVPIKRALQPQLK</sequence>
<reference evidence="1 2" key="1">
    <citation type="submission" date="2022-05" db="EMBL/GenBank/DDBJ databases">
        <authorList>
            <consortium name="Genoscope - CEA"/>
            <person name="William W."/>
        </authorList>
    </citation>
    <scope>NUCLEOTIDE SEQUENCE [LARGE SCALE GENOMIC DNA]</scope>
</reference>
<evidence type="ECO:0000313" key="2">
    <source>
        <dbReference type="Proteomes" id="UP001159405"/>
    </source>
</evidence>
<accession>A0ABN8NH69</accession>
<dbReference type="EMBL" id="CALNXK010000021">
    <property type="protein sequence ID" value="CAH3109267.1"/>
    <property type="molecule type" value="Genomic_DNA"/>
</dbReference>
<proteinExistence type="predicted"/>
<gene>
    <name evidence="1" type="ORF">PLOB_00017667</name>
</gene>
<comment type="caution">
    <text evidence="1">The sequence shown here is derived from an EMBL/GenBank/DDBJ whole genome shotgun (WGS) entry which is preliminary data.</text>
</comment>
<protein>
    <submittedName>
        <fullName evidence="1">Uncharacterized protein</fullName>
    </submittedName>
</protein>
<dbReference type="Proteomes" id="UP001159405">
    <property type="component" value="Unassembled WGS sequence"/>
</dbReference>
<keyword evidence="2" id="KW-1185">Reference proteome</keyword>
<organism evidence="1 2">
    <name type="scientific">Porites lobata</name>
    <dbReference type="NCBI Taxonomy" id="104759"/>
    <lineage>
        <taxon>Eukaryota</taxon>
        <taxon>Metazoa</taxon>
        <taxon>Cnidaria</taxon>
        <taxon>Anthozoa</taxon>
        <taxon>Hexacorallia</taxon>
        <taxon>Scleractinia</taxon>
        <taxon>Fungiina</taxon>
        <taxon>Poritidae</taxon>
        <taxon>Porites</taxon>
    </lineage>
</organism>